<feature type="domain" description="MoaB/Mog" evidence="1">
    <location>
        <begin position="9"/>
        <end position="171"/>
    </location>
</feature>
<dbReference type="Pfam" id="PF24102">
    <property type="entry name" value="FLAD1_M"/>
    <property type="match status" value="1"/>
</dbReference>
<proteinExistence type="predicted"/>
<evidence type="ECO:0000259" key="1">
    <source>
        <dbReference type="SMART" id="SM00852"/>
    </source>
</evidence>
<dbReference type="SMART" id="SM00852">
    <property type="entry name" value="MoCF_biosynth"/>
    <property type="match status" value="1"/>
</dbReference>
<accession>A0A930UFH6</accession>
<comment type="caution">
    <text evidence="2">The sequence shown here is derived from an EMBL/GenBank/DDBJ whole genome shotgun (WGS) entry which is preliminary data.</text>
</comment>
<name>A0A930UFH6_9GAMM</name>
<organism evidence="2 3">
    <name type="scientific">Candidatus Amphirhobacter heronislandensis</name>
    <dbReference type="NCBI Taxonomy" id="1732024"/>
    <lineage>
        <taxon>Bacteria</taxon>
        <taxon>Pseudomonadati</taxon>
        <taxon>Pseudomonadota</taxon>
        <taxon>Gammaproteobacteria</taxon>
        <taxon>Candidatus Tethybacterales</taxon>
        <taxon>Candidatus Tethybacteraceae</taxon>
        <taxon>Candidatus Amphirhobacter</taxon>
    </lineage>
</organism>
<dbReference type="InterPro" id="IPR056596">
    <property type="entry name" value="FLAD1_M"/>
</dbReference>
<keyword evidence="3" id="KW-1185">Reference proteome</keyword>
<protein>
    <submittedName>
        <fullName evidence="2">Competence/damage-inducible protein A</fullName>
    </submittedName>
</protein>
<sequence length="251" mass="26777">MAERPPRAAFLIIGNEILSGRTRDRNLAVLAEALRGRGIRVAEARVVRDERDEVVAGLDALRARYELVFTSGGIGPTHDDITTACVAAAFGVPVVRHPEAERRMREHYEASGREATASRLTMADVPEGAELVFCAGTPAPGYRIGNVYVFAGVPRIFAGMVATALDSLPQGPRLRSRTITVHVGESEVAADLAAVQDRHPGLELGSYPQERDGSYFSELVCSGADEAAVAAAVADLTGTLDQRAIPWSAKD</sequence>
<dbReference type="Proteomes" id="UP000604381">
    <property type="component" value="Unassembled WGS sequence"/>
</dbReference>
<dbReference type="AlphaFoldDB" id="A0A930UFH6"/>
<dbReference type="InterPro" id="IPR050101">
    <property type="entry name" value="CinA"/>
</dbReference>
<dbReference type="Gene3D" id="3.40.980.10">
    <property type="entry name" value="MoaB/Mog-like domain"/>
    <property type="match status" value="1"/>
</dbReference>
<dbReference type="PANTHER" id="PTHR13939:SF0">
    <property type="entry name" value="NMN AMIDOHYDROLASE-LIKE PROTEIN YFAY"/>
    <property type="match status" value="1"/>
</dbReference>
<gene>
    <name evidence="2" type="ORF">ISN26_06100</name>
</gene>
<dbReference type="SUPFAM" id="SSF53218">
    <property type="entry name" value="Molybdenum cofactor biosynthesis proteins"/>
    <property type="match status" value="1"/>
</dbReference>
<dbReference type="InterPro" id="IPR001453">
    <property type="entry name" value="MoaB/Mog_dom"/>
</dbReference>
<dbReference type="EMBL" id="JADHEI010000044">
    <property type="protein sequence ID" value="MBF2735629.1"/>
    <property type="molecule type" value="Genomic_DNA"/>
</dbReference>
<evidence type="ECO:0000313" key="2">
    <source>
        <dbReference type="EMBL" id="MBF2735629.1"/>
    </source>
</evidence>
<dbReference type="InterPro" id="IPR036425">
    <property type="entry name" value="MoaB/Mog-like_dom_sf"/>
</dbReference>
<reference evidence="2" key="1">
    <citation type="submission" date="2020-10" db="EMBL/GenBank/DDBJ databases">
        <title>An improved Amphimedon queenslandica hologenome assembly reveals how three proteobacterial symbionts can extend the metabolic phenotypic of their marine sponge host.</title>
        <authorList>
            <person name="Degnan B."/>
            <person name="Degnan S."/>
            <person name="Xiang X."/>
        </authorList>
    </citation>
    <scope>NUCLEOTIDE SEQUENCE</scope>
    <source>
        <strain evidence="2">AqS2</strain>
    </source>
</reference>
<dbReference type="PANTHER" id="PTHR13939">
    <property type="entry name" value="NICOTINAMIDE-NUCLEOTIDE AMIDOHYDROLASE PNCC"/>
    <property type="match status" value="1"/>
</dbReference>
<evidence type="ECO:0000313" key="3">
    <source>
        <dbReference type="Proteomes" id="UP000604381"/>
    </source>
</evidence>
<dbReference type="CDD" id="cd00885">
    <property type="entry name" value="cinA"/>
    <property type="match status" value="1"/>
</dbReference>
<dbReference type="Pfam" id="PF00994">
    <property type="entry name" value="MoCF_biosynth"/>
    <property type="match status" value="1"/>
</dbReference>